<dbReference type="InterPro" id="IPR036322">
    <property type="entry name" value="WD40_repeat_dom_sf"/>
</dbReference>
<keyword evidence="2" id="KW-0804">Transcription</keyword>
<evidence type="ECO:0000256" key="3">
    <source>
        <dbReference type="ARBA" id="ARBA00023242"/>
    </source>
</evidence>
<dbReference type="PROSITE" id="PS50082">
    <property type="entry name" value="WD_REPEATS_2"/>
    <property type="match status" value="1"/>
</dbReference>
<dbReference type="SUPFAM" id="SSF50978">
    <property type="entry name" value="WD40 repeat-like"/>
    <property type="match status" value="1"/>
</dbReference>
<evidence type="ECO:0000256" key="1">
    <source>
        <dbReference type="ARBA" id="ARBA00004123"/>
    </source>
</evidence>
<dbReference type="InterPro" id="IPR015943">
    <property type="entry name" value="WD40/YVTN_repeat-like_dom_sf"/>
</dbReference>
<evidence type="ECO:0000256" key="4">
    <source>
        <dbReference type="PROSITE-ProRule" id="PRU00221"/>
    </source>
</evidence>
<feature type="repeat" description="WD" evidence="4">
    <location>
        <begin position="341"/>
        <end position="371"/>
    </location>
</feature>
<gene>
    <name evidence="5" type="ORF">NSK_003523</name>
</gene>
<comment type="caution">
    <text evidence="5">The sequence shown here is derived from an EMBL/GenBank/DDBJ whole genome shotgun (WGS) entry which is preliminary data.</text>
</comment>
<dbReference type="Gene3D" id="2.130.10.10">
    <property type="entry name" value="YVTN repeat-like/Quinoprotein amine dehydrogenase"/>
    <property type="match status" value="1"/>
</dbReference>
<dbReference type="OrthoDB" id="189at2759"/>
<name>A0A4D9D925_9STRA</name>
<keyword evidence="4" id="KW-0853">WD repeat</keyword>
<dbReference type="InterPro" id="IPR001680">
    <property type="entry name" value="WD40_rpt"/>
</dbReference>
<evidence type="ECO:0000313" key="5">
    <source>
        <dbReference type="EMBL" id="TFJ85099.1"/>
    </source>
</evidence>
<dbReference type="AlphaFoldDB" id="A0A4D9D925"/>
<reference evidence="5 6" key="1">
    <citation type="submission" date="2019-01" db="EMBL/GenBank/DDBJ databases">
        <title>Nuclear Genome Assembly of the Microalgal Biofuel strain Nannochloropsis salina CCMP1776.</title>
        <authorList>
            <person name="Hovde B."/>
        </authorList>
    </citation>
    <scope>NUCLEOTIDE SEQUENCE [LARGE SCALE GENOMIC DNA]</scope>
    <source>
        <strain evidence="5 6">CCMP1776</strain>
    </source>
</reference>
<evidence type="ECO:0000256" key="2">
    <source>
        <dbReference type="ARBA" id="ARBA00023163"/>
    </source>
</evidence>
<dbReference type="GO" id="GO:0000127">
    <property type="term" value="C:transcription factor TFIIIC complex"/>
    <property type="evidence" value="ECO:0007669"/>
    <property type="project" value="TreeGrafter"/>
</dbReference>
<organism evidence="5 6">
    <name type="scientific">Nannochloropsis salina CCMP1776</name>
    <dbReference type="NCBI Taxonomy" id="1027361"/>
    <lineage>
        <taxon>Eukaryota</taxon>
        <taxon>Sar</taxon>
        <taxon>Stramenopiles</taxon>
        <taxon>Ochrophyta</taxon>
        <taxon>Eustigmatophyceae</taxon>
        <taxon>Eustigmatales</taxon>
        <taxon>Monodopsidaceae</taxon>
        <taxon>Microchloropsis</taxon>
        <taxon>Microchloropsis salina</taxon>
    </lineage>
</organism>
<accession>A0A4D9D925</accession>
<dbReference type="InterPro" id="IPR052416">
    <property type="entry name" value="GTF3C_component"/>
</dbReference>
<dbReference type="PANTHER" id="PTHR15052">
    <property type="entry name" value="RNA POLYMERASE III TRANSCRIPTION INITIATION FACTOR COMPLEX SUBUNIT"/>
    <property type="match status" value="1"/>
</dbReference>
<comment type="subcellular location">
    <subcellularLocation>
        <location evidence="1">Nucleus</location>
    </subcellularLocation>
</comment>
<dbReference type="SMART" id="SM00320">
    <property type="entry name" value="WD40"/>
    <property type="match status" value="3"/>
</dbReference>
<dbReference type="EMBL" id="SDOX01000016">
    <property type="protein sequence ID" value="TFJ85099.1"/>
    <property type="molecule type" value="Genomic_DNA"/>
</dbReference>
<protein>
    <submittedName>
        <fullName evidence="5">Uncharacterized protein</fullName>
    </submittedName>
</protein>
<sequence>MVRGAGRGGRIKAEVRSLQEWARHGGTRRREGGRGGEETWEPVAVAAWLEAHGLAVASLPVSLLHPSGGSRPAPDPTPLDLPPFQARRLTEAPGGSERMEEGIDWLLNAGGPIMALDLYPVSSTDTTLAVVGTSCLAPAAGTASDVEVMEEAPGSPRLHVKGRPTGGMNLLQIWAVEGEAGGAQKGGRATLLYAIEHAFGPVWDARWLPAEVLGENGGAEDVMGSLVAVFGDGSARVYVLPLPSGLPGPPSAPGPVIPLQPVQELLSPRGTCLTTVRPSPHDPSQLLCGATNGMALLYRLELPLLSCPFPSLPALSPPPPRRLFPARRFYDAREAPLPSLSAVDAVAWHPTLPDLFVTGGHDCSLRLWDLRKPFRPVVERGSFRLCQATAWLPNGVGCLAGFANGAVRLLGLPEEALRVRFYRHEAPVYDGVTALDAAFDPAVEGAVVVSVGKDGKMAVMVVDKEGLIPRRVGTAPTRTCLMTLMTLRGGDRAVPGKHPDCEDAGGKETETRRLTCDLTFAKAPVRGELVEVSPSGVPQVPVRVGLTAARVVMDGRGDPLVGVGGFSGLGRFLGIRRFLT</sequence>
<keyword evidence="3" id="KW-0539">Nucleus</keyword>
<dbReference type="GO" id="GO:0005634">
    <property type="term" value="C:nucleus"/>
    <property type="evidence" value="ECO:0007669"/>
    <property type="project" value="UniProtKB-SubCell"/>
</dbReference>
<evidence type="ECO:0000313" key="6">
    <source>
        <dbReference type="Proteomes" id="UP000355283"/>
    </source>
</evidence>
<dbReference type="PANTHER" id="PTHR15052:SF2">
    <property type="entry name" value="GENERAL TRANSCRIPTION FACTOR 3C POLYPEPTIDE 2"/>
    <property type="match status" value="1"/>
</dbReference>
<proteinExistence type="predicted"/>
<dbReference type="Proteomes" id="UP000355283">
    <property type="component" value="Unassembled WGS sequence"/>
</dbReference>
<keyword evidence="6" id="KW-1185">Reference proteome</keyword>
<dbReference type="GO" id="GO:0006383">
    <property type="term" value="P:transcription by RNA polymerase III"/>
    <property type="evidence" value="ECO:0007669"/>
    <property type="project" value="TreeGrafter"/>
</dbReference>